<dbReference type="EnsemblMetazoa" id="AATE020809-RA">
    <property type="protein sequence ID" value="AATE020809-PA.1"/>
    <property type="gene ID" value="AATE020809"/>
</dbReference>
<dbReference type="GO" id="GO:0008270">
    <property type="term" value="F:zinc ion binding"/>
    <property type="evidence" value="ECO:0007669"/>
    <property type="project" value="UniProtKB-KW"/>
</dbReference>
<dbReference type="InterPro" id="IPR003657">
    <property type="entry name" value="WRKY_dom"/>
</dbReference>
<keyword evidence="2" id="KW-0863">Zinc-finger</keyword>
<feature type="region of interest" description="Disordered" evidence="4">
    <location>
        <begin position="52"/>
        <end position="94"/>
    </location>
</feature>
<reference evidence="5" key="1">
    <citation type="submission" date="2022-08" db="UniProtKB">
        <authorList>
            <consortium name="EnsemblMetazoa"/>
        </authorList>
    </citation>
    <scope>IDENTIFICATION</scope>
    <source>
        <strain evidence="5">EBRO</strain>
    </source>
</reference>
<dbReference type="GO" id="GO:0043565">
    <property type="term" value="F:sequence-specific DNA binding"/>
    <property type="evidence" value="ECO:0007669"/>
    <property type="project" value="InterPro"/>
</dbReference>
<accession>A0A182JMF4</accession>
<dbReference type="PROSITE" id="PS50811">
    <property type="entry name" value="WRKY"/>
    <property type="match status" value="1"/>
</dbReference>
<dbReference type="Gene3D" id="2.20.25.240">
    <property type="match status" value="1"/>
</dbReference>
<dbReference type="InterPro" id="IPR007588">
    <property type="entry name" value="Znf_FLYWCH"/>
</dbReference>
<proteinExistence type="predicted"/>
<keyword evidence="3" id="KW-0862">Zinc</keyword>
<evidence type="ECO:0000256" key="1">
    <source>
        <dbReference type="ARBA" id="ARBA00022723"/>
    </source>
</evidence>
<dbReference type="AlphaFoldDB" id="A0A182JMF4"/>
<dbReference type="GO" id="GO:0003700">
    <property type="term" value="F:DNA-binding transcription factor activity"/>
    <property type="evidence" value="ECO:0007669"/>
    <property type="project" value="InterPro"/>
</dbReference>
<name>A0A182JMF4_ANOAO</name>
<dbReference type="VEuPathDB" id="VectorBase:AATE020809"/>
<evidence type="ECO:0000256" key="4">
    <source>
        <dbReference type="SAM" id="MobiDB-lite"/>
    </source>
</evidence>
<evidence type="ECO:0000256" key="2">
    <source>
        <dbReference type="ARBA" id="ARBA00022771"/>
    </source>
</evidence>
<evidence type="ECO:0000313" key="5">
    <source>
        <dbReference type="EnsemblMetazoa" id="AATE020809-PA.1"/>
    </source>
</evidence>
<sequence length="121" mass="13693">LLAVNGYRYVKNRKGVNRTYWICRKKTSGGCRARITTISEPGNFTPTVVLFTGEHSHPRDDGTLKGVGESPTEEQFRAKDQTPKDNSSTEVDSETDTVLPVYLYKHISLKRDLLAFDSERE</sequence>
<protein>
    <submittedName>
        <fullName evidence="5">Uncharacterized protein</fullName>
    </submittedName>
</protein>
<organism evidence="5">
    <name type="scientific">Anopheles atroparvus</name>
    <name type="common">European mosquito</name>
    <dbReference type="NCBI Taxonomy" id="41427"/>
    <lineage>
        <taxon>Eukaryota</taxon>
        <taxon>Metazoa</taxon>
        <taxon>Ecdysozoa</taxon>
        <taxon>Arthropoda</taxon>
        <taxon>Hexapoda</taxon>
        <taxon>Insecta</taxon>
        <taxon>Pterygota</taxon>
        <taxon>Neoptera</taxon>
        <taxon>Endopterygota</taxon>
        <taxon>Diptera</taxon>
        <taxon>Nematocera</taxon>
        <taxon>Culicoidea</taxon>
        <taxon>Culicidae</taxon>
        <taxon>Anophelinae</taxon>
        <taxon>Anopheles</taxon>
    </lineage>
</organism>
<feature type="compositionally biased region" description="Basic and acidic residues" evidence="4">
    <location>
        <begin position="74"/>
        <end position="83"/>
    </location>
</feature>
<evidence type="ECO:0000256" key="3">
    <source>
        <dbReference type="ARBA" id="ARBA00022833"/>
    </source>
</evidence>
<feature type="compositionally biased region" description="Basic and acidic residues" evidence="4">
    <location>
        <begin position="54"/>
        <end position="63"/>
    </location>
</feature>
<dbReference type="Pfam" id="PF04500">
    <property type="entry name" value="FLYWCH"/>
    <property type="match status" value="1"/>
</dbReference>
<keyword evidence="1" id="KW-0479">Metal-binding</keyword>